<comment type="caution">
    <text evidence="2">The sequence shown here is derived from an EMBL/GenBank/DDBJ whole genome shotgun (WGS) entry which is preliminary data.</text>
</comment>
<keyword evidence="3" id="KW-1185">Reference proteome</keyword>
<gene>
    <name evidence="2" type="ORF">ACFOU2_22675</name>
</gene>
<dbReference type="Pfam" id="PF06114">
    <property type="entry name" value="Peptidase_M78"/>
    <property type="match status" value="1"/>
</dbReference>
<reference evidence="3" key="1">
    <citation type="journal article" date="2019" name="Int. J. Syst. Evol. Microbiol.">
        <title>The Global Catalogue of Microorganisms (GCM) 10K type strain sequencing project: providing services to taxonomists for standard genome sequencing and annotation.</title>
        <authorList>
            <consortium name="The Broad Institute Genomics Platform"/>
            <consortium name="The Broad Institute Genome Sequencing Center for Infectious Disease"/>
            <person name="Wu L."/>
            <person name="Ma J."/>
        </authorList>
    </citation>
    <scope>NUCLEOTIDE SEQUENCE [LARGE SCALE GENOMIC DNA]</scope>
    <source>
        <strain evidence="3">CCUG 61889</strain>
    </source>
</reference>
<dbReference type="EMBL" id="JBHRZT010000072">
    <property type="protein sequence ID" value="MFC3886135.1"/>
    <property type="molecule type" value="Genomic_DNA"/>
</dbReference>
<dbReference type="Proteomes" id="UP001595752">
    <property type="component" value="Unassembled WGS sequence"/>
</dbReference>
<evidence type="ECO:0000313" key="3">
    <source>
        <dbReference type="Proteomes" id="UP001595752"/>
    </source>
</evidence>
<accession>A0ABV8B887</accession>
<feature type="domain" description="IrrE N-terminal-like" evidence="1">
    <location>
        <begin position="35"/>
        <end position="146"/>
    </location>
</feature>
<dbReference type="RefSeq" id="WP_377918503.1">
    <property type="nucleotide sequence ID" value="NZ_JBHRZT010000072.1"/>
</dbReference>
<proteinExistence type="predicted"/>
<protein>
    <submittedName>
        <fullName evidence="2">ImmA/IrrE family metallo-endopeptidase</fullName>
    </submittedName>
</protein>
<dbReference type="InterPro" id="IPR010359">
    <property type="entry name" value="IrrE_HExxH"/>
</dbReference>
<name>A0ABV8B887_9BACI</name>
<evidence type="ECO:0000313" key="2">
    <source>
        <dbReference type="EMBL" id="MFC3886135.1"/>
    </source>
</evidence>
<evidence type="ECO:0000259" key="1">
    <source>
        <dbReference type="Pfam" id="PF06114"/>
    </source>
</evidence>
<organism evidence="2 3">
    <name type="scientific">Bacillus songklensis</name>
    <dbReference type="NCBI Taxonomy" id="1069116"/>
    <lineage>
        <taxon>Bacteria</taxon>
        <taxon>Bacillati</taxon>
        <taxon>Bacillota</taxon>
        <taxon>Bacilli</taxon>
        <taxon>Bacillales</taxon>
        <taxon>Bacillaceae</taxon>
        <taxon>Bacillus</taxon>
    </lineage>
</organism>
<sequence length="174" mass="20768">MHYTFTPLESWTERLYNHLSISTPEQLNMIDIAAKLQIWLHFADIESTAMDREGLYSLIIDRRLSKQQWEDFGHELCHLLRHAGNQMMLPDLMVELQESQANNFALHFCIPTFMLLKRPIPCLKREFIEDICTTFNVTYSFAEKRIEHFENQVMHFRFTEQINRLYLQQSLVGN</sequence>